<organism evidence="4 5">
    <name type="scientific">Cloeon dipterum</name>
    <dbReference type="NCBI Taxonomy" id="197152"/>
    <lineage>
        <taxon>Eukaryota</taxon>
        <taxon>Metazoa</taxon>
        <taxon>Ecdysozoa</taxon>
        <taxon>Arthropoda</taxon>
        <taxon>Hexapoda</taxon>
        <taxon>Insecta</taxon>
        <taxon>Pterygota</taxon>
        <taxon>Palaeoptera</taxon>
        <taxon>Ephemeroptera</taxon>
        <taxon>Pisciforma</taxon>
        <taxon>Baetidae</taxon>
        <taxon>Cloeon</taxon>
    </lineage>
</organism>
<keyword evidence="5" id="KW-1185">Reference proteome</keyword>
<dbReference type="EMBL" id="CADEPI010000468">
    <property type="protein sequence ID" value="CAB3386302.1"/>
    <property type="molecule type" value="Genomic_DNA"/>
</dbReference>
<feature type="repeat" description="ANK" evidence="3">
    <location>
        <begin position="485"/>
        <end position="517"/>
    </location>
</feature>
<dbReference type="OrthoDB" id="71307at2759"/>
<gene>
    <name evidence="4" type="ORF">CLODIP_2_CD04178</name>
</gene>
<evidence type="ECO:0000313" key="5">
    <source>
        <dbReference type="Proteomes" id="UP000494165"/>
    </source>
</evidence>
<dbReference type="Pfam" id="PF00023">
    <property type="entry name" value="Ank"/>
    <property type="match status" value="2"/>
</dbReference>
<name>A0A8S1DUY2_9INSE</name>
<dbReference type="Pfam" id="PF13637">
    <property type="entry name" value="Ank_4"/>
    <property type="match status" value="1"/>
</dbReference>
<feature type="repeat" description="ANK" evidence="3">
    <location>
        <begin position="38"/>
        <end position="69"/>
    </location>
</feature>
<dbReference type="Pfam" id="PF12796">
    <property type="entry name" value="Ank_2"/>
    <property type="match status" value="3"/>
</dbReference>
<feature type="repeat" description="ANK" evidence="3">
    <location>
        <begin position="350"/>
        <end position="382"/>
    </location>
</feature>
<dbReference type="PROSITE" id="PS50297">
    <property type="entry name" value="ANK_REP_REGION"/>
    <property type="match status" value="4"/>
</dbReference>
<dbReference type="PROSITE" id="PS50088">
    <property type="entry name" value="ANK_REPEAT"/>
    <property type="match status" value="6"/>
</dbReference>
<evidence type="ECO:0000256" key="3">
    <source>
        <dbReference type="PROSITE-ProRule" id="PRU00023"/>
    </source>
</evidence>
<keyword evidence="1" id="KW-0677">Repeat</keyword>
<protein>
    <submittedName>
        <fullName evidence="4">Uncharacterized protein</fullName>
    </submittedName>
</protein>
<keyword evidence="2 3" id="KW-0040">ANK repeat</keyword>
<dbReference type="AlphaFoldDB" id="A0A8S1DUY2"/>
<dbReference type="InterPro" id="IPR002110">
    <property type="entry name" value="Ankyrin_rpt"/>
</dbReference>
<evidence type="ECO:0000256" key="2">
    <source>
        <dbReference type="ARBA" id="ARBA00023043"/>
    </source>
</evidence>
<comment type="caution">
    <text evidence="4">The sequence shown here is derived from an EMBL/GenBank/DDBJ whole genome shotgun (WGS) entry which is preliminary data.</text>
</comment>
<dbReference type="Proteomes" id="UP000494165">
    <property type="component" value="Unassembled WGS sequence"/>
</dbReference>
<dbReference type="PANTHER" id="PTHR24198">
    <property type="entry name" value="ANKYRIN REPEAT AND PROTEIN KINASE DOMAIN-CONTAINING PROTEIN"/>
    <property type="match status" value="1"/>
</dbReference>
<sequence>MTGDLLEFFEDCSLEECQIYLKEKDINVNTILGPCCETPMHYAAKNINHGCKIVEFLISEGLDVAKKDSKGQEPIHYATEVGNFTVAEQLLKLRRMEDEQENRNNLLHFFVKENNFSLAKIVLDHDRNMIKERGEHGKTALHLAAQHADLKVCQWLGENGVEIGAIDEKLGGTALHYVAFRASHHRAFVCFFVKHLDIYVSEKGKGKMTPLHYALQQGQLEMADELFRFGAELRVKMGTVANVLHFCIKNNDLEGAKLMHKKDKKMIHESNKSGTTAFHHAAMHADLEMLRWLDKKDVNKYAVDDDLYRANALHFIAYNKTPSVESETERRQMVQYLTGSHMDRNKLTGDGQAPIHFALRLRNLVVAEELIKQEVDLTVEYKGLNLLLFCIKENYLDGAKLVFKHKPKQIKARDSQGRNAAHIAAEFADLDMCQWLFMQDEDVFKFYMKTGASPLHTAAKNKKYGVEIVQYLDKLKVPINSGTEFELSPLHFALLNRNLDTARELVKLGAKVDVRILGEKINLIHFCVRHNYLEGAKYVHSLNAELMNELGLKEKTTLHLAAEYADVEMCKWLVRQGVDPLALTSKGKSVMDFASKRCYMDMKIYFKTLNVKKRRGVLSRLFHKH</sequence>
<dbReference type="Gene3D" id="1.25.40.20">
    <property type="entry name" value="Ankyrin repeat-containing domain"/>
    <property type="match status" value="3"/>
</dbReference>
<reference evidence="4 5" key="1">
    <citation type="submission" date="2020-04" db="EMBL/GenBank/DDBJ databases">
        <authorList>
            <person name="Alioto T."/>
            <person name="Alioto T."/>
            <person name="Gomez Garrido J."/>
        </authorList>
    </citation>
    <scope>NUCLEOTIDE SEQUENCE [LARGE SCALE GENOMIC DNA]</scope>
</reference>
<dbReference type="InterPro" id="IPR036770">
    <property type="entry name" value="Ankyrin_rpt-contain_sf"/>
</dbReference>
<dbReference type="SUPFAM" id="SSF48403">
    <property type="entry name" value="Ankyrin repeat"/>
    <property type="match status" value="2"/>
</dbReference>
<dbReference type="PANTHER" id="PTHR24198:SF165">
    <property type="entry name" value="ANKYRIN REPEAT-CONTAINING PROTEIN-RELATED"/>
    <property type="match status" value="1"/>
</dbReference>
<dbReference type="SMART" id="SM00248">
    <property type="entry name" value="ANK"/>
    <property type="match status" value="16"/>
</dbReference>
<feature type="repeat" description="ANK" evidence="3">
    <location>
        <begin position="553"/>
        <end position="585"/>
    </location>
</feature>
<proteinExistence type="predicted"/>
<evidence type="ECO:0000256" key="1">
    <source>
        <dbReference type="ARBA" id="ARBA00022737"/>
    </source>
</evidence>
<feature type="repeat" description="ANK" evidence="3">
    <location>
        <begin position="136"/>
        <end position="168"/>
    </location>
</feature>
<accession>A0A8S1DUY2</accession>
<evidence type="ECO:0000313" key="4">
    <source>
        <dbReference type="EMBL" id="CAB3386302.1"/>
    </source>
</evidence>
<feature type="repeat" description="ANK" evidence="3">
    <location>
        <begin position="206"/>
        <end position="238"/>
    </location>
</feature>